<name>A0A921EN81_9ACTN</name>
<dbReference type="SUPFAM" id="SSF53800">
    <property type="entry name" value="Chelatase"/>
    <property type="match status" value="1"/>
</dbReference>
<evidence type="ECO:0000256" key="2">
    <source>
        <dbReference type="ARBA" id="ARBA00023239"/>
    </source>
</evidence>
<evidence type="ECO:0008006" key="5">
    <source>
        <dbReference type="Google" id="ProtNLM"/>
    </source>
</evidence>
<keyword evidence="2" id="KW-0456">Lyase</keyword>
<proteinExistence type="predicted"/>
<comment type="caution">
    <text evidence="3">The sequence shown here is derived from an EMBL/GenBank/DDBJ whole genome shotgun (WGS) entry which is preliminary data.</text>
</comment>
<evidence type="ECO:0000313" key="4">
    <source>
        <dbReference type="Proteomes" id="UP000712713"/>
    </source>
</evidence>
<organism evidence="3 4">
    <name type="scientific">Tessaracoccus flavescens</name>
    <dbReference type="NCBI Taxonomy" id="399497"/>
    <lineage>
        <taxon>Bacteria</taxon>
        <taxon>Bacillati</taxon>
        <taxon>Actinomycetota</taxon>
        <taxon>Actinomycetes</taxon>
        <taxon>Propionibacteriales</taxon>
        <taxon>Propionibacteriaceae</taxon>
        <taxon>Tessaracoccus</taxon>
    </lineage>
</organism>
<evidence type="ECO:0000256" key="1">
    <source>
        <dbReference type="ARBA" id="ARBA00022723"/>
    </source>
</evidence>
<dbReference type="GO" id="GO:0016829">
    <property type="term" value="F:lyase activity"/>
    <property type="evidence" value="ECO:0007669"/>
    <property type="project" value="UniProtKB-KW"/>
</dbReference>
<accession>A0A921EN81</accession>
<sequence length="227" mass="23606">MPDIVLIAAGSPDPRHAEGVERLADVVRSRVRLGRAVGACYLGHNSPTAAELAEELNRSVIAVPVLLAPGALSRVDVHSAARDLGNSGAMVRVSHPLGPDPKLFDACDELLRAAGEEPDPDTTLIVYCQGSPDPADVEQVAGLMQGMARPGWAGWSLAAMSGGATVEEAVERAEGDRVVAVPLLVADGPSLDEMRRRCDALGVRLVPGTLSDTQVLADLVVARTNGA</sequence>
<dbReference type="Proteomes" id="UP000712713">
    <property type="component" value="Unassembled WGS sequence"/>
</dbReference>
<dbReference type="AlphaFoldDB" id="A0A921EN81"/>
<reference evidence="3" key="2">
    <citation type="submission" date="2021-09" db="EMBL/GenBank/DDBJ databases">
        <authorList>
            <person name="Gilroy R."/>
        </authorList>
    </citation>
    <scope>NUCLEOTIDE SEQUENCE</scope>
    <source>
        <strain evidence="3">ChiGjej3B3-7470</strain>
    </source>
</reference>
<dbReference type="Gene3D" id="3.40.50.1400">
    <property type="match status" value="2"/>
</dbReference>
<protein>
    <recommendedName>
        <fullName evidence="5">Cobalamin biosynthesis protein CbiX</fullName>
    </recommendedName>
</protein>
<evidence type="ECO:0000313" key="3">
    <source>
        <dbReference type="EMBL" id="HJE50786.1"/>
    </source>
</evidence>
<gene>
    <name evidence="3" type="ORF">K8V15_02195</name>
</gene>
<dbReference type="InterPro" id="IPR002762">
    <property type="entry name" value="CbiX-like"/>
</dbReference>
<dbReference type="GO" id="GO:0046872">
    <property type="term" value="F:metal ion binding"/>
    <property type="evidence" value="ECO:0007669"/>
    <property type="project" value="UniProtKB-KW"/>
</dbReference>
<dbReference type="EMBL" id="DYZF01000051">
    <property type="protein sequence ID" value="HJE50786.1"/>
    <property type="molecule type" value="Genomic_DNA"/>
</dbReference>
<keyword evidence="1" id="KW-0479">Metal-binding</keyword>
<dbReference type="Pfam" id="PF01903">
    <property type="entry name" value="CbiX"/>
    <property type="match status" value="1"/>
</dbReference>
<reference evidence="3" key="1">
    <citation type="journal article" date="2021" name="PeerJ">
        <title>Extensive microbial diversity within the chicken gut microbiome revealed by metagenomics and culture.</title>
        <authorList>
            <person name="Gilroy R."/>
            <person name="Ravi A."/>
            <person name="Getino M."/>
            <person name="Pursley I."/>
            <person name="Horton D.L."/>
            <person name="Alikhan N.F."/>
            <person name="Baker D."/>
            <person name="Gharbi K."/>
            <person name="Hall N."/>
            <person name="Watson M."/>
            <person name="Adriaenssens E.M."/>
            <person name="Foster-Nyarko E."/>
            <person name="Jarju S."/>
            <person name="Secka A."/>
            <person name="Antonio M."/>
            <person name="Oren A."/>
            <person name="Chaudhuri R.R."/>
            <person name="La Ragione R."/>
            <person name="Hildebrand F."/>
            <person name="Pallen M.J."/>
        </authorList>
    </citation>
    <scope>NUCLEOTIDE SEQUENCE</scope>
    <source>
        <strain evidence="3">ChiGjej3B3-7470</strain>
    </source>
</reference>